<proteinExistence type="predicted"/>
<dbReference type="SUPFAM" id="SSF46966">
    <property type="entry name" value="Spectrin repeat"/>
    <property type="match status" value="1"/>
</dbReference>
<evidence type="ECO:0000313" key="3">
    <source>
        <dbReference type="Proteomes" id="UP001187415"/>
    </source>
</evidence>
<evidence type="ECO:0000313" key="2">
    <source>
        <dbReference type="EMBL" id="KAK2823912.1"/>
    </source>
</evidence>
<comment type="caution">
    <text evidence="2">The sequence shown here is derived from an EMBL/GenBank/DDBJ whole genome shotgun (WGS) entry which is preliminary data.</text>
</comment>
<feature type="compositionally biased region" description="Polar residues" evidence="1">
    <location>
        <begin position="317"/>
        <end position="337"/>
    </location>
</feature>
<accession>A0AA88RZN3</accession>
<organism evidence="2 3">
    <name type="scientific">Channa striata</name>
    <name type="common">Snakehead murrel</name>
    <name type="synonym">Ophicephalus striatus</name>
    <dbReference type="NCBI Taxonomy" id="64152"/>
    <lineage>
        <taxon>Eukaryota</taxon>
        <taxon>Metazoa</taxon>
        <taxon>Chordata</taxon>
        <taxon>Craniata</taxon>
        <taxon>Vertebrata</taxon>
        <taxon>Euteleostomi</taxon>
        <taxon>Actinopterygii</taxon>
        <taxon>Neopterygii</taxon>
        <taxon>Teleostei</taxon>
        <taxon>Neoteleostei</taxon>
        <taxon>Acanthomorphata</taxon>
        <taxon>Anabantaria</taxon>
        <taxon>Anabantiformes</taxon>
        <taxon>Channoidei</taxon>
        <taxon>Channidae</taxon>
        <taxon>Channa</taxon>
    </lineage>
</organism>
<reference evidence="2" key="1">
    <citation type="submission" date="2023-07" db="EMBL/GenBank/DDBJ databases">
        <title>Chromosome-level Genome Assembly of Striped Snakehead (Channa striata).</title>
        <authorList>
            <person name="Liu H."/>
        </authorList>
    </citation>
    <scope>NUCLEOTIDE SEQUENCE</scope>
    <source>
        <strain evidence="2">Gz</strain>
        <tissue evidence="2">Muscle</tissue>
    </source>
</reference>
<keyword evidence="3" id="KW-1185">Reference proteome</keyword>
<protein>
    <recommendedName>
        <fullName evidence="4">Centrosomal protein of 68 kDa</fullName>
    </recommendedName>
</protein>
<feature type="region of interest" description="Disordered" evidence="1">
    <location>
        <begin position="1"/>
        <end position="80"/>
    </location>
</feature>
<gene>
    <name evidence="2" type="ORF">Q5P01_021087</name>
</gene>
<dbReference type="EMBL" id="JAUPFM010000017">
    <property type="protein sequence ID" value="KAK2823912.1"/>
    <property type="molecule type" value="Genomic_DNA"/>
</dbReference>
<dbReference type="AlphaFoldDB" id="A0AA88RZN3"/>
<feature type="region of interest" description="Disordered" evidence="1">
    <location>
        <begin position="665"/>
        <end position="691"/>
    </location>
</feature>
<feature type="compositionally biased region" description="Basic and acidic residues" evidence="1">
    <location>
        <begin position="53"/>
        <end position="70"/>
    </location>
</feature>
<name>A0AA88RZN3_CHASR</name>
<feature type="region of interest" description="Disordered" evidence="1">
    <location>
        <begin position="447"/>
        <end position="518"/>
    </location>
</feature>
<sequence>MEVKESNQEQKSSSEFKHSRCFSTTTTKESEKSKTERDKEQQTSILKKTSPPKHTDKEKRLDVSRGEHSNRNFLSSSREELTVESFSPSYRDVSLPSDSTEDLGSPLGVSELSDRFCHEEPTFGSRFSCSRSPQLSLSSSILEIPRLNPPLRPHLTSTVLYPTYIPRTGHYSLGRTQGRLGGTETRVGAETKLSTFGGHSKGETMTPYQSNYWACAIPKALPPSLNRRSPDWDPDREYQALLDYTYPLRPGHVGSAWDSSELMEDTLHHTDLQDSGIALEHLCSPTDLSGMDLPVSGRGKTTERTPLSADHSPNPPSYTRSSDRLTSSTPLSKTNPVGLSLDGLDCNDDRGVGLNHYKSLRHPHQRHTLSSSTFSPVIRSTSVLPRSRCVGGEVDEEFWPLPKQLEELQQLSRQVKEVTVQLSWPVTASWESLEPGTTSILSSITLPEKQEAKEEEDKPAEVKGLEGVAQDTAEGRDETGRGEKSAAQTTAHHRDSEAVRRTTGSWVEPFGDGRQGQSSLREAEALVTLLSGLTLPGNQSSRQEVQDQQDSLMKHIQVFCSHLEKLIQQLYTVSEKMELLAAPTVDLDSVKSTLADYQSFQREVSSHQPLTSCVLHTGQLLLSCINTTSSLLRDALLLIERQSGVLQTHNEHFLSSIVSAMDSLTQPSQPSPLRNNKDEDFYPVEVRGSGS</sequence>
<evidence type="ECO:0000256" key="1">
    <source>
        <dbReference type="SAM" id="MobiDB-lite"/>
    </source>
</evidence>
<feature type="compositionally biased region" description="Basic and acidic residues" evidence="1">
    <location>
        <begin position="473"/>
        <end position="484"/>
    </location>
</feature>
<dbReference type="Proteomes" id="UP001187415">
    <property type="component" value="Unassembled WGS sequence"/>
</dbReference>
<feature type="region of interest" description="Disordered" evidence="1">
    <location>
        <begin position="288"/>
        <end position="340"/>
    </location>
</feature>
<feature type="compositionally biased region" description="Polar residues" evidence="1">
    <location>
        <begin position="665"/>
        <end position="674"/>
    </location>
</feature>
<feature type="compositionally biased region" description="Basic and acidic residues" evidence="1">
    <location>
        <begin position="448"/>
        <end position="464"/>
    </location>
</feature>
<evidence type="ECO:0008006" key="4">
    <source>
        <dbReference type="Google" id="ProtNLM"/>
    </source>
</evidence>
<feature type="compositionally biased region" description="Basic and acidic residues" evidence="1">
    <location>
        <begin position="1"/>
        <end position="18"/>
    </location>
</feature>
<feature type="compositionally biased region" description="Basic and acidic residues" evidence="1">
    <location>
        <begin position="28"/>
        <end position="41"/>
    </location>
</feature>